<evidence type="ECO:0000256" key="1">
    <source>
        <dbReference type="ARBA" id="ARBA00022741"/>
    </source>
</evidence>
<evidence type="ECO:0000256" key="3">
    <source>
        <dbReference type="PROSITE-ProRule" id="PRU00492"/>
    </source>
</evidence>
<dbReference type="PROSITE" id="PS51161">
    <property type="entry name" value="ATP_CONE"/>
    <property type="match status" value="1"/>
</dbReference>
<proteinExistence type="predicted"/>
<evidence type="ECO:0000259" key="4">
    <source>
        <dbReference type="PROSITE" id="PS51161"/>
    </source>
</evidence>
<protein>
    <recommendedName>
        <fullName evidence="4">ATP-cone domain-containing protein</fullName>
    </recommendedName>
</protein>
<evidence type="ECO:0000313" key="6">
    <source>
        <dbReference type="Proteomes" id="UP000177078"/>
    </source>
</evidence>
<dbReference type="AlphaFoldDB" id="A0A1G2RDJ1"/>
<evidence type="ECO:0000313" key="5">
    <source>
        <dbReference type="EMBL" id="OHA70924.1"/>
    </source>
</evidence>
<dbReference type="STRING" id="1802457.A3F15_02100"/>
<organism evidence="5 6">
    <name type="scientific">Candidatus Wildermuthbacteria bacterium RIFCSPHIGHO2_12_FULL_40_12</name>
    <dbReference type="NCBI Taxonomy" id="1802457"/>
    <lineage>
        <taxon>Bacteria</taxon>
        <taxon>Candidatus Wildermuthiibacteriota</taxon>
    </lineage>
</organism>
<name>A0A1G2RDJ1_9BACT</name>
<reference evidence="5 6" key="1">
    <citation type="journal article" date="2016" name="Nat. Commun.">
        <title>Thousands of microbial genomes shed light on interconnected biogeochemical processes in an aquifer system.</title>
        <authorList>
            <person name="Anantharaman K."/>
            <person name="Brown C.T."/>
            <person name="Hug L.A."/>
            <person name="Sharon I."/>
            <person name="Castelle C.J."/>
            <person name="Probst A.J."/>
            <person name="Thomas B.C."/>
            <person name="Singh A."/>
            <person name="Wilkins M.J."/>
            <person name="Karaoz U."/>
            <person name="Brodie E.L."/>
            <person name="Williams K.H."/>
            <person name="Hubbard S.S."/>
            <person name="Banfield J.F."/>
        </authorList>
    </citation>
    <scope>NUCLEOTIDE SEQUENCE [LARGE SCALE GENOMIC DNA]</scope>
</reference>
<comment type="caution">
    <text evidence="5">The sequence shown here is derived from an EMBL/GenBank/DDBJ whole genome shotgun (WGS) entry which is preliminary data.</text>
</comment>
<dbReference type="GO" id="GO:0005524">
    <property type="term" value="F:ATP binding"/>
    <property type="evidence" value="ECO:0007669"/>
    <property type="project" value="UniProtKB-UniRule"/>
</dbReference>
<evidence type="ECO:0000256" key="2">
    <source>
        <dbReference type="ARBA" id="ARBA00022840"/>
    </source>
</evidence>
<dbReference type="EMBL" id="MHUC01000015">
    <property type="protein sequence ID" value="OHA70924.1"/>
    <property type="molecule type" value="Genomic_DNA"/>
</dbReference>
<accession>A0A1G2RDJ1</accession>
<feature type="domain" description="ATP-cone" evidence="4">
    <location>
        <begin position="32"/>
        <end position="122"/>
    </location>
</feature>
<sequence length="122" mass="13508">MISAKFSELDFCKIKKVGKINKNNKNLKIMAKEVIKRDGAREPFDAGKIRNAVLMAAGEAGLEETKKNEVVEQVTAKIVQMVDAKDEITTSEIKASILAELDSVEPSVSAAWRKYDSEHKQA</sequence>
<keyword evidence="1 3" id="KW-0547">Nucleotide-binding</keyword>
<keyword evidence="2 3" id="KW-0067">ATP-binding</keyword>
<dbReference type="Pfam" id="PF03477">
    <property type="entry name" value="ATP-cone"/>
    <property type="match status" value="1"/>
</dbReference>
<dbReference type="Proteomes" id="UP000177078">
    <property type="component" value="Unassembled WGS sequence"/>
</dbReference>
<gene>
    <name evidence="5" type="ORF">A3F15_02100</name>
</gene>
<dbReference type="InterPro" id="IPR005144">
    <property type="entry name" value="ATP-cone_dom"/>
</dbReference>